<organism evidence="2">
    <name type="scientific">Arundo donax</name>
    <name type="common">Giant reed</name>
    <name type="synonym">Donax arundinaceus</name>
    <dbReference type="NCBI Taxonomy" id="35708"/>
    <lineage>
        <taxon>Eukaryota</taxon>
        <taxon>Viridiplantae</taxon>
        <taxon>Streptophyta</taxon>
        <taxon>Embryophyta</taxon>
        <taxon>Tracheophyta</taxon>
        <taxon>Spermatophyta</taxon>
        <taxon>Magnoliopsida</taxon>
        <taxon>Liliopsida</taxon>
        <taxon>Poales</taxon>
        <taxon>Poaceae</taxon>
        <taxon>PACMAD clade</taxon>
        <taxon>Arundinoideae</taxon>
        <taxon>Arundineae</taxon>
        <taxon>Arundo</taxon>
    </lineage>
</organism>
<accession>A0A0A9GDY4</accession>
<dbReference type="PANTHER" id="PTHR23355">
    <property type="entry name" value="RIBONUCLEASE"/>
    <property type="match status" value="1"/>
</dbReference>
<dbReference type="Pfam" id="PF00773">
    <property type="entry name" value="RNB"/>
    <property type="match status" value="1"/>
</dbReference>
<dbReference type="SUPFAM" id="SSF50249">
    <property type="entry name" value="Nucleic acid-binding proteins"/>
    <property type="match status" value="1"/>
</dbReference>
<feature type="domain" description="RNB" evidence="1">
    <location>
        <begin position="3"/>
        <end position="60"/>
    </location>
</feature>
<dbReference type="InterPro" id="IPR050180">
    <property type="entry name" value="RNR_Ribonuclease"/>
</dbReference>
<dbReference type="GO" id="GO:0006402">
    <property type="term" value="P:mRNA catabolic process"/>
    <property type="evidence" value="ECO:0007669"/>
    <property type="project" value="TreeGrafter"/>
</dbReference>
<reference evidence="2" key="1">
    <citation type="submission" date="2014-09" db="EMBL/GenBank/DDBJ databases">
        <authorList>
            <person name="Magalhaes I.L.F."/>
            <person name="Oliveira U."/>
            <person name="Santos F.R."/>
            <person name="Vidigal T.H.D.A."/>
            <person name="Brescovit A.D."/>
            <person name="Santos A.J."/>
        </authorList>
    </citation>
    <scope>NUCLEOTIDE SEQUENCE</scope>
    <source>
        <tissue evidence="2">Shoot tissue taken approximately 20 cm above the soil surface</tissue>
    </source>
</reference>
<dbReference type="GO" id="GO:0000932">
    <property type="term" value="C:P-body"/>
    <property type="evidence" value="ECO:0007669"/>
    <property type="project" value="TreeGrafter"/>
</dbReference>
<proteinExistence type="predicted"/>
<dbReference type="GO" id="GO:0000175">
    <property type="term" value="F:3'-5'-RNA exonuclease activity"/>
    <property type="evidence" value="ECO:0007669"/>
    <property type="project" value="TreeGrafter"/>
</dbReference>
<dbReference type="InterPro" id="IPR001900">
    <property type="entry name" value="RNase_II/R"/>
</dbReference>
<protein>
    <recommendedName>
        <fullName evidence="1">RNB domain-containing protein</fullName>
    </recommendedName>
</protein>
<dbReference type="GO" id="GO:0003723">
    <property type="term" value="F:RNA binding"/>
    <property type="evidence" value="ECO:0007669"/>
    <property type="project" value="InterPro"/>
</dbReference>
<evidence type="ECO:0000259" key="1">
    <source>
        <dbReference type="Pfam" id="PF00773"/>
    </source>
</evidence>
<dbReference type="InterPro" id="IPR012340">
    <property type="entry name" value="NA-bd_OB-fold"/>
</dbReference>
<name>A0A0A9GDY4_ARUDO</name>
<evidence type="ECO:0000313" key="2">
    <source>
        <dbReference type="EMBL" id="JAE22702.1"/>
    </source>
</evidence>
<dbReference type="EMBL" id="GBRH01175194">
    <property type="protein sequence ID" value="JAE22702.1"/>
    <property type="molecule type" value="Transcribed_RNA"/>
</dbReference>
<dbReference type="AlphaFoldDB" id="A0A0A9GDY4"/>
<reference evidence="2" key="2">
    <citation type="journal article" date="2015" name="Data Brief">
        <title>Shoot transcriptome of the giant reed, Arundo donax.</title>
        <authorList>
            <person name="Barrero R.A."/>
            <person name="Guerrero F.D."/>
            <person name="Moolhuijzen P."/>
            <person name="Goolsby J.A."/>
            <person name="Tidwell J."/>
            <person name="Bellgard S.E."/>
            <person name="Bellgard M.I."/>
        </authorList>
    </citation>
    <scope>NUCLEOTIDE SEQUENCE</scope>
    <source>
        <tissue evidence="2">Shoot tissue taken approximately 20 cm above the soil surface</tissue>
    </source>
</reference>
<sequence length="314" mass="35196">MFYASKHMQSAEYFCTGDMISRKDDWAHYVLSVPLYTHFTSSLRRYPDIIVHRTLNAVIEAEQVYLKQKKSSTVRNGVKATSYEMERCFTGLQFSKDAAESEEGRKVLSAAAKKFKVPSSENLGEVAAYCNERKWAGHRAEEAGQKLYMWALIKNKEIVVCNARVLGLGPRFMSVYVPKLAMERRIYYDEVEGLSVEWLEATGTLVLDAWRNKPTQRRGPQEKCRALEEVVMLVNPSESILSEEDEESGVTEASGCTAKSVLLSDDAVKAQAAPAVLPLVIHYLSDIPVVLHATGGEDSAVDIGVRLYMSSYFK</sequence>
<dbReference type="PANTHER" id="PTHR23355:SF9">
    <property type="entry name" value="DIS3-LIKE EXONUCLEASE 2"/>
    <property type="match status" value="1"/>
</dbReference>